<keyword evidence="1 2" id="KW-0597">Phosphoprotein</keyword>
<dbReference type="InterPro" id="IPR011006">
    <property type="entry name" value="CheY-like_superfamily"/>
</dbReference>
<gene>
    <name evidence="5" type="ORF">I8E28_09580</name>
</gene>
<dbReference type="RefSeq" id="WP_200787752.1">
    <property type="nucleotide sequence ID" value="NZ_JAEDAO010000001.1"/>
</dbReference>
<feature type="compositionally biased region" description="Pro residues" evidence="3">
    <location>
        <begin position="1"/>
        <end position="13"/>
    </location>
</feature>
<accession>A0A934URM3</accession>
<feature type="region of interest" description="Disordered" evidence="3">
    <location>
        <begin position="1"/>
        <end position="22"/>
    </location>
</feature>
<dbReference type="Proteomes" id="UP000617041">
    <property type="component" value="Unassembled WGS sequence"/>
</dbReference>
<keyword evidence="6" id="KW-1185">Reference proteome</keyword>
<name>A0A934URM3_9BURK</name>
<evidence type="ECO:0000259" key="4">
    <source>
        <dbReference type="PROSITE" id="PS50110"/>
    </source>
</evidence>
<protein>
    <submittedName>
        <fullName evidence="5">Response regulator</fullName>
    </submittedName>
</protein>
<dbReference type="CDD" id="cd17580">
    <property type="entry name" value="REC_2_DhkD-like"/>
    <property type="match status" value="1"/>
</dbReference>
<dbReference type="Gene3D" id="3.40.50.2300">
    <property type="match status" value="1"/>
</dbReference>
<reference evidence="5" key="1">
    <citation type="submission" date="2020-12" db="EMBL/GenBank/DDBJ databases">
        <title>Ramlibacter sp. nov., isolated from a freshwater alga, Cryptomonas.</title>
        <authorList>
            <person name="Kim H.M."/>
            <person name="Jeon C.O."/>
        </authorList>
    </citation>
    <scope>NUCLEOTIDE SEQUENCE</scope>
    <source>
        <strain evidence="5">CrO1</strain>
    </source>
</reference>
<feature type="modified residue" description="4-aspartylphosphate" evidence="2">
    <location>
        <position position="73"/>
    </location>
</feature>
<evidence type="ECO:0000256" key="1">
    <source>
        <dbReference type="ARBA" id="ARBA00022553"/>
    </source>
</evidence>
<dbReference type="PANTHER" id="PTHR44591:SF3">
    <property type="entry name" value="RESPONSE REGULATORY DOMAIN-CONTAINING PROTEIN"/>
    <property type="match status" value="1"/>
</dbReference>
<evidence type="ECO:0000256" key="2">
    <source>
        <dbReference type="PROSITE-ProRule" id="PRU00169"/>
    </source>
</evidence>
<dbReference type="PANTHER" id="PTHR44591">
    <property type="entry name" value="STRESS RESPONSE REGULATOR PROTEIN 1"/>
    <property type="match status" value="1"/>
</dbReference>
<evidence type="ECO:0000256" key="3">
    <source>
        <dbReference type="SAM" id="MobiDB-lite"/>
    </source>
</evidence>
<dbReference type="InterPro" id="IPR001789">
    <property type="entry name" value="Sig_transdc_resp-reg_receiver"/>
</dbReference>
<dbReference type="PROSITE" id="PS50110">
    <property type="entry name" value="RESPONSE_REGULATORY"/>
    <property type="match status" value="1"/>
</dbReference>
<dbReference type="Pfam" id="PF00072">
    <property type="entry name" value="Response_reg"/>
    <property type="match status" value="1"/>
</dbReference>
<comment type="caution">
    <text evidence="5">The sequence shown here is derived from an EMBL/GenBank/DDBJ whole genome shotgun (WGS) entry which is preliminary data.</text>
</comment>
<organism evidence="5 6">
    <name type="scientific">Ramlibacter algicola</name>
    <dbReference type="NCBI Taxonomy" id="2795217"/>
    <lineage>
        <taxon>Bacteria</taxon>
        <taxon>Pseudomonadati</taxon>
        <taxon>Pseudomonadota</taxon>
        <taxon>Betaproteobacteria</taxon>
        <taxon>Burkholderiales</taxon>
        <taxon>Comamonadaceae</taxon>
        <taxon>Ramlibacter</taxon>
    </lineage>
</organism>
<evidence type="ECO:0000313" key="6">
    <source>
        <dbReference type="Proteomes" id="UP000617041"/>
    </source>
</evidence>
<dbReference type="AlphaFoldDB" id="A0A934URM3"/>
<dbReference type="InterPro" id="IPR050595">
    <property type="entry name" value="Bact_response_regulator"/>
</dbReference>
<dbReference type="SUPFAM" id="SSF52172">
    <property type="entry name" value="CheY-like"/>
    <property type="match status" value="1"/>
</dbReference>
<dbReference type="GO" id="GO:0000160">
    <property type="term" value="P:phosphorelay signal transduction system"/>
    <property type="evidence" value="ECO:0007669"/>
    <property type="project" value="InterPro"/>
</dbReference>
<evidence type="ECO:0000313" key="5">
    <source>
        <dbReference type="EMBL" id="MBK0392843.1"/>
    </source>
</evidence>
<dbReference type="SMART" id="SM00448">
    <property type="entry name" value="REC"/>
    <property type="match status" value="1"/>
</dbReference>
<dbReference type="EMBL" id="JAEDAO010000001">
    <property type="protein sequence ID" value="MBK0392843.1"/>
    <property type="molecule type" value="Genomic_DNA"/>
</dbReference>
<feature type="domain" description="Response regulatory" evidence="4">
    <location>
        <begin position="24"/>
        <end position="140"/>
    </location>
</feature>
<proteinExistence type="predicted"/>
<sequence>MPPISATPAPAAPAQPSAAPGSGRVLVVDDNADAADTLAELLQLLGYVTTTAGDAEQALRKIDEFKPNLALFDIGLPGTDGYELARQVRARPDGATFRLVALTGYGQESDRARAMEAKFDEHLVKPVAIDDLTSVISRLLG</sequence>